<evidence type="ECO:0000256" key="1">
    <source>
        <dbReference type="ARBA" id="ARBA00022801"/>
    </source>
</evidence>
<dbReference type="Gene3D" id="2.70.40.10">
    <property type="match status" value="1"/>
</dbReference>
<reference evidence="3" key="1">
    <citation type="submission" date="2018-10" db="EMBL/GenBank/DDBJ databases">
        <title>Iterative Subtractive Binning of Freshwater Chronoseries Metagenomes Recovers Nearly Complete Genomes from over Four Hundred Novel Species.</title>
        <authorList>
            <person name="Rodriguez-R L.M."/>
            <person name="Tsementzi D."/>
            <person name="Luo C."/>
            <person name="Konstantinidis K.T."/>
        </authorList>
    </citation>
    <scope>NUCLEOTIDE SEQUENCE</scope>
    <source>
        <strain evidence="3">WB7_6_001</strain>
    </source>
</reference>
<accession>A0A964V5S8</accession>
<dbReference type="GO" id="GO:0008829">
    <property type="term" value="F:dCTP deaminase activity"/>
    <property type="evidence" value="ECO:0007669"/>
    <property type="project" value="UniProtKB-EC"/>
</dbReference>
<name>A0A964V5S8_9PROT</name>
<dbReference type="EC" id="3.5.4.13" evidence="3"/>
<sequence>MILPDHAIHQLCTAGMVEPFDPALINPASLDVRLGSQLLIESCQSPRLVPYPLEQHSETDPFLLQPSQFVLAQTVETFHLPATVAAQFVLKSSRAREGLEHLLAGYCDPGWSGSVLTMELHCSRQLHPVKLWPGMKIGQMVFHRMAARPERDYSLTGRYNNDPTVMESRG</sequence>
<keyword evidence="1 3" id="KW-0378">Hydrolase</keyword>
<dbReference type="Pfam" id="PF22769">
    <property type="entry name" value="DCD"/>
    <property type="match status" value="1"/>
</dbReference>
<dbReference type="GO" id="GO:0015949">
    <property type="term" value="P:nucleobase-containing small molecule interconversion"/>
    <property type="evidence" value="ECO:0007669"/>
    <property type="project" value="TreeGrafter"/>
</dbReference>
<dbReference type="InterPro" id="IPR011962">
    <property type="entry name" value="dCTP_deaminase"/>
</dbReference>
<evidence type="ECO:0000313" key="4">
    <source>
        <dbReference type="Proteomes" id="UP000713222"/>
    </source>
</evidence>
<dbReference type="EMBL" id="RGET01000221">
    <property type="protein sequence ID" value="NBN88659.1"/>
    <property type="molecule type" value="Genomic_DNA"/>
</dbReference>
<comment type="caution">
    <text evidence="3">The sequence shown here is derived from an EMBL/GenBank/DDBJ whole genome shotgun (WGS) entry which is preliminary data.</text>
</comment>
<evidence type="ECO:0000313" key="3">
    <source>
        <dbReference type="EMBL" id="NBN88659.1"/>
    </source>
</evidence>
<dbReference type="PANTHER" id="PTHR42680">
    <property type="entry name" value="DCTP DEAMINASE"/>
    <property type="match status" value="1"/>
</dbReference>
<dbReference type="InterPro" id="IPR036157">
    <property type="entry name" value="dUTPase-like_sf"/>
</dbReference>
<dbReference type="AlphaFoldDB" id="A0A964V5S8"/>
<dbReference type="InterPro" id="IPR033704">
    <property type="entry name" value="dUTPase_trimeric"/>
</dbReference>
<dbReference type="Proteomes" id="UP000713222">
    <property type="component" value="Unassembled WGS sequence"/>
</dbReference>
<protein>
    <submittedName>
        <fullName evidence="3">dCTP deaminase</fullName>
        <ecNumber evidence="3">3.5.4.13</ecNumber>
    </submittedName>
</protein>
<keyword evidence="2" id="KW-0546">Nucleotide metabolism</keyword>
<dbReference type="NCBIfam" id="TIGR02274">
    <property type="entry name" value="dCTP_deam"/>
    <property type="match status" value="1"/>
</dbReference>
<evidence type="ECO:0000256" key="2">
    <source>
        <dbReference type="ARBA" id="ARBA00023080"/>
    </source>
</evidence>
<dbReference type="CDD" id="cd07557">
    <property type="entry name" value="trimeric_dUTPase"/>
    <property type="match status" value="1"/>
</dbReference>
<dbReference type="GO" id="GO:0006229">
    <property type="term" value="P:dUTP biosynthetic process"/>
    <property type="evidence" value="ECO:0007669"/>
    <property type="project" value="InterPro"/>
</dbReference>
<dbReference type="SUPFAM" id="SSF51283">
    <property type="entry name" value="dUTPase-like"/>
    <property type="match status" value="1"/>
</dbReference>
<gene>
    <name evidence="3" type="primary">dcd</name>
    <name evidence="3" type="ORF">EBV32_06190</name>
</gene>
<proteinExistence type="predicted"/>
<dbReference type="PANTHER" id="PTHR42680:SF3">
    <property type="entry name" value="DCTP DEAMINASE"/>
    <property type="match status" value="1"/>
</dbReference>
<organism evidence="3 4">
    <name type="scientific">Candidatus Fonsibacter lacus</name>
    <dbReference type="NCBI Taxonomy" id="2576439"/>
    <lineage>
        <taxon>Bacteria</taxon>
        <taxon>Pseudomonadati</taxon>
        <taxon>Pseudomonadota</taxon>
        <taxon>Alphaproteobacteria</taxon>
        <taxon>Candidatus Pelagibacterales</taxon>
        <taxon>Candidatus Pelagibacterales incertae sedis</taxon>
        <taxon>Candidatus Fonsibacter</taxon>
    </lineage>
</organism>